<proteinExistence type="predicted"/>
<gene>
    <name evidence="2" type="ORF">ED208_06815</name>
</gene>
<organism evidence="2 3">
    <name type="scientific">Stagnimonas aquatica</name>
    <dbReference type="NCBI Taxonomy" id="2689987"/>
    <lineage>
        <taxon>Bacteria</taxon>
        <taxon>Pseudomonadati</taxon>
        <taxon>Pseudomonadota</taxon>
        <taxon>Gammaproteobacteria</taxon>
        <taxon>Nevskiales</taxon>
        <taxon>Nevskiaceae</taxon>
        <taxon>Stagnimonas</taxon>
    </lineage>
</organism>
<keyword evidence="1" id="KW-0812">Transmembrane</keyword>
<reference evidence="2 3" key="1">
    <citation type="submission" date="2018-10" db="EMBL/GenBank/DDBJ databases">
        <authorList>
            <person name="Chen W.-M."/>
        </authorList>
    </citation>
    <scope>NUCLEOTIDE SEQUENCE [LARGE SCALE GENOMIC DNA]</scope>
    <source>
        <strain evidence="2 3">THS-13</strain>
    </source>
</reference>
<protein>
    <submittedName>
        <fullName evidence="2">Uncharacterized protein</fullName>
    </submittedName>
</protein>
<evidence type="ECO:0000256" key="1">
    <source>
        <dbReference type="SAM" id="Phobius"/>
    </source>
</evidence>
<dbReference type="Proteomes" id="UP000282106">
    <property type="component" value="Unassembled WGS sequence"/>
</dbReference>
<sequence>MPDAAPTTRRRAWLRGLLAGPLALLAALLTMMAGALWLPEGAAGLDHLVLPVLVFPLLWAGWFLYACLDPRLPRGYAVVGGAALLQLGLILAHVLAAKAGGA</sequence>
<comment type="caution">
    <text evidence="2">The sequence shown here is derived from an EMBL/GenBank/DDBJ whole genome shotgun (WGS) entry which is preliminary data.</text>
</comment>
<dbReference type="InParanoid" id="A0A3N0VH97"/>
<feature type="transmembrane region" description="Helical" evidence="1">
    <location>
        <begin position="12"/>
        <end position="36"/>
    </location>
</feature>
<dbReference type="EMBL" id="RJVO01000002">
    <property type="protein sequence ID" value="ROH92074.1"/>
    <property type="molecule type" value="Genomic_DNA"/>
</dbReference>
<keyword evidence="1" id="KW-1133">Transmembrane helix</keyword>
<keyword evidence="1" id="KW-0472">Membrane</keyword>
<name>A0A3N0VH97_9GAMM</name>
<keyword evidence="3" id="KW-1185">Reference proteome</keyword>
<evidence type="ECO:0000313" key="2">
    <source>
        <dbReference type="EMBL" id="ROH92074.1"/>
    </source>
</evidence>
<feature type="transmembrane region" description="Helical" evidence="1">
    <location>
        <begin position="75"/>
        <end position="96"/>
    </location>
</feature>
<evidence type="ECO:0000313" key="3">
    <source>
        <dbReference type="Proteomes" id="UP000282106"/>
    </source>
</evidence>
<accession>A0A3N0VH97</accession>
<dbReference type="AlphaFoldDB" id="A0A3N0VH97"/>
<dbReference type="RefSeq" id="WP_123211117.1">
    <property type="nucleotide sequence ID" value="NZ_RJVO01000002.1"/>
</dbReference>
<feature type="transmembrane region" description="Helical" evidence="1">
    <location>
        <begin position="48"/>
        <end position="68"/>
    </location>
</feature>